<name>B4LI55_DROVI</name>
<evidence type="ECO:0000256" key="1">
    <source>
        <dbReference type="ARBA" id="ARBA00004230"/>
    </source>
</evidence>
<dbReference type="KEGG" id="dvi:6623261"/>
<evidence type="ECO:0000256" key="2">
    <source>
        <dbReference type="ARBA" id="ARBA00022846"/>
    </source>
</evidence>
<evidence type="ECO:0000256" key="4">
    <source>
        <dbReference type="ARBA" id="ARBA00023273"/>
    </source>
</evidence>
<dbReference type="Proteomes" id="UP000008792">
    <property type="component" value="Unassembled WGS sequence"/>
</dbReference>
<protein>
    <recommendedName>
        <fullName evidence="7">MORN repeat-containing protein 5</fullName>
    </recommendedName>
</protein>
<dbReference type="STRING" id="7244.B4LI55"/>
<keyword evidence="2" id="KW-0282">Flagellum</keyword>
<dbReference type="OMA" id="YPIRRSK"/>
<dbReference type="InterPro" id="IPR042814">
    <property type="entry name" value="Morn5"/>
</dbReference>
<evidence type="ECO:0008006" key="7">
    <source>
        <dbReference type="Google" id="ProtNLM"/>
    </source>
</evidence>
<organism evidence="5 6">
    <name type="scientific">Drosophila virilis</name>
    <name type="common">Fruit fly</name>
    <dbReference type="NCBI Taxonomy" id="7244"/>
    <lineage>
        <taxon>Eukaryota</taxon>
        <taxon>Metazoa</taxon>
        <taxon>Ecdysozoa</taxon>
        <taxon>Arthropoda</taxon>
        <taxon>Hexapoda</taxon>
        <taxon>Insecta</taxon>
        <taxon>Pterygota</taxon>
        <taxon>Neoptera</taxon>
        <taxon>Endopterygota</taxon>
        <taxon>Diptera</taxon>
        <taxon>Brachycera</taxon>
        <taxon>Muscomorpha</taxon>
        <taxon>Ephydroidea</taxon>
        <taxon>Drosophilidae</taxon>
        <taxon>Drosophila</taxon>
    </lineage>
</organism>
<dbReference type="GO" id="GO:0031514">
    <property type="term" value="C:motile cilium"/>
    <property type="evidence" value="ECO:0007669"/>
    <property type="project" value="UniProtKB-SubCell"/>
</dbReference>
<accession>B4LI55</accession>
<keyword evidence="3" id="KW-0969">Cilium</keyword>
<gene>
    <name evidence="5" type="primary">Dvir\GJ12021</name>
    <name evidence="5" type="ORF">Dvir_GJ12021</name>
</gene>
<sequence length="302" mass="35025">MENLTSRTQTASFLTGSKFYGNYNELGMQDYGLYVYPDGTRYLGQFYNNRFHGNGTIELPKPYCVFFTVVHKHGELTHISRMSFTDLLPVQFTMTQDNISFENWNYCTAADRRFNAERMTKLEAVGPEMFLTSDGPNPPPLHRNVFDLGFGLLTDLGFLKNMPNHMTETTQFYVGCRNVRRWIRENCRHGPLKGKHLKQEVLSKFARQIMRNNLECAAELKTHAIKKIATTTQHRCKVCRRSRSEESAGSAKEVRLHLGSTSRSCSSIMDHTLKREPQYRRLSKKDYPIRRSKTEENVCRLN</sequence>
<dbReference type="eggNOG" id="KOG0231">
    <property type="taxonomic scope" value="Eukaryota"/>
</dbReference>
<dbReference type="AlphaFoldDB" id="B4LI55"/>
<proteinExistence type="predicted"/>
<dbReference type="PANTHER" id="PTHR46437">
    <property type="entry name" value="MORN REPEAT-CONTAINING PROTEIN 5"/>
    <property type="match status" value="1"/>
</dbReference>
<dbReference type="HOGENOM" id="CLU_084314_0_0_1"/>
<reference evidence="5 6" key="1">
    <citation type="journal article" date="2007" name="Nature">
        <title>Evolution of genes and genomes on the Drosophila phylogeny.</title>
        <authorList>
            <consortium name="Drosophila 12 Genomes Consortium"/>
            <person name="Clark A.G."/>
            <person name="Eisen M.B."/>
            <person name="Smith D.R."/>
            <person name="Bergman C.M."/>
            <person name="Oliver B."/>
            <person name="Markow T.A."/>
            <person name="Kaufman T.C."/>
            <person name="Kellis M."/>
            <person name="Gelbart W."/>
            <person name="Iyer V.N."/>
            <person name="Pollard D.A."/>
            <person name="Sackton T.B."/>
            <person name="Larracuente A.M."/>
            <person name="Singh N.D."/>
            <person name="Abad J.P."/>
            <person name="Abt D.N."/>
            <person name="Adryan B."/>
            <person name="Aguade M."/>
            <person name="Akashi H."/>
            <person name="Anderson W.W."/>
            <person name="Aquadro C.F."/>
            <person name="Ardell D.H."/>
            <person name="Arguello R."/>
            <person name="Artieri C.G."/>
            <person name="Barbash D.A."/>
            <person name="Barker D."/>
            <person name="Barsanti P."/>
            <person name="Batterham P."/>
            <person name="Batzoglou S."/>
            <person name="Begun D."/>
            <person name="Bhutkar A."/>
            <person name="Blanco E."/>
            <person name="Bosak S.A."/>
            <person name="Bradley R.K."/>
            <person name="Brand A.D."/>
            <person name="Brent M.R."/>
            <person name="Brooks A.N."/>
            <person name="Brown R.H."/>
            <person name="Butlin R.K."/>
            <person name="Caggese C."/>
            <person name="Calvi B.R."/>
            <person name="Bernardo de Carvalho A."/>
            <person name="Caspi A."/>
            <person name="Castrezana S."/>
            <person name="Celniker S.E."/>
            <person name="Chang J.L."/>
            <person name="Chapple C."/>
            <person name="Chatterji S."/>
            <person name="Chinwalla A."/>
            <person name="Civetta A."/>
            <person name="Clifton S.W."/>
            <person name="Comeron J.M."/>
            <person name="Costello J.C."/>
            <person name="Coyne J.A."/>
            <person name="Daub J."/>
            <person name="David R.G."/>
            <person name="Delcher A.L."/>
            <person name="Delehaunty K."/>
            <person name="Do C.B."/>
            <person name="Ebling H."/>
            <person name="Edwards K."/>
            <person name="Eickbush T."/>
            <person name="Evans J.D."/>
            <person name="Filipski A."/>
            <person name="Findeiss S."/>
            <person name="Freyhult E."/>
            <person name="Fulton L."/>
            <person name="Fulton R."/>
            <person name="Garcia A.C."/>
            <person name="Gardiner A."/>
            <person name="Garfield D.A."/>
            <person name="Garvin B.E."/>
            <person name="Gibson G."/>
            <person name="Gilbert D."/>
            <person name="Gnerre S."/>
            <person name="Godfrey J."/>
            <person name="Good R."/>
            <person name="Gotea V."/>
            <person name="Gravely B."/>
            <person name="Greenberg A.J."/>
            <person name="Griffiths-Jones S."/>
            <person name="Gross S."/>
            <person name="Guigo R."/>
            <person name="Gustafson E.A."/>
            <person name="Haerty W."/>
            <person name="Hahn M.W."/>
            <person name="Halligan D.L."/>
            <person name="Halpern A.L."/>
            <person name="Halter G.M."/>
            <person name="Han M.V."/>
            <person name="Heger A."/>
            <person name="Hillier L."/>
            <person name="Hinrichs A.S."/>
            <person name="Holmes I."/>
            <person name="Hoskins R.A."/>
            <person name="Hubisz M.J."/>
            <person name="Hultmark D."/>
            <person name="Huntley M.A."/>
            <person name="Jaffe D.B."/>
            <person name="Jagadeeshan S."/>
            <person name="Jeck W.R."/>
            <person name="Johnson J."/>
            <person name="Jones C.D."/>
            <person name="Jordan W.C."/>
            <person name="Karpen G.H."/>
            <person name="Kataoka E."/>
            <person name="Keightley P.D."/>
            <person name="Kheradpour P."/>
            <person name="Kirkness E.F."/>
            <person name="Koerich L.B."/>
            <person name="Kristiansen K."/>
            <person name="Kudrna D."/>
            <person name="Kulathinal R.J."/>
            <person name="Kumar S."/>
            <person name="Kwok R."/>
            <person name="Lander E."/>
            <person name="Langley C.H."/>
            <person name="Lapoint R."/>
            <person name="Lazzaro B.P."/>
            <person name="Lee S.J."/>
            <person name="Levesque L."/>
            <person name="Li R."/>
            <person name="Lin C.F."/>
            <person name="Lin M.F."/>
            <person name="Lindblad-Toh K."/>
            <person name="Llopart A."/>
            <person name="Long M."/>
            <person name="Low L."/>
            <person name="Lozovsky E."/>
            <person name="Lu J."/>
            <person name="Luo M."/>
            <person name="Machado C.A."/>
            <person name="Makalowski W."/>
            <person name="Marzo M."/>
            <person name="Matsuda M."/>
            <person name="Matzkin L."/>
            <person name="McAllister B."/>
            <person name="McBride C.S."/>
            <person name="McKernan B."/>
            <person name="McKernan K."/>
            <person name="Mendez-Lago M."/>
            <person name="Minx P."/>
            <person name="Mollenhauer M.U."/>
            <person name="Montooth K."/>
            <person name="Mount S.M."/>
            <person name="Mu X."/>
            <person name="Myers E."/>
            <person name="Negre B."/>
            <person name="Newfeld S."/>
            <person name="Nielsen R."/>
            <person name="Noor M.A."/>
            <person name="O'Grady P."/>
            <person name="Pachter L."/>
            <person name="Papaceit M."/>
            <person name="Parisi M.J."/>
            <person name="Parisi M."/>
            <person name="Parts L."/>
            <person name="Pedersen J.S."/>
            <person name="Pesole G."/>
            <person name="Phillippy A.M."/>
            <person name="Ponting C.P."/>
            <person name="Pop M."/>
            <person name="Porcelli D."/>
            <person name="Powell J.R."/>
            <person name="Prohaska S."/>
            <person name="Pruitt K."/>
            <person name="Puig M."/>
            <person name="Quesneville H."/>
            <person name="Ram K.R."/>
            <person name="Rand D."/>
            <person name="Rasmussen M.D."/>
            <person name="Reed L.K."/>
            <person name="Reenan R."/>
            <person name="Reily A."/>
            <person name="Remington K.A."/>
            <person name="Rieger T.T."/>
            <person name="Ritchie M.G."/>
            <person name="Robin C."/>
            <person name="Rogers Y.H."/>
            <person name="Rohde C."/>
            <person name="Rozas J."/>
            <person name="Rubenfield M.J."/>
            <person name="Ruiz A."/>
            <person name="Russo S."/>
            <person name="Salzberg S.L."/>
            <person name="Sanchez-Gracia A."/>
            <person name="Saranga D.J."/>
            <person name="Sato H."/>
            <person name="Schaeffer S.W."/>
            <person name="Schatz M.C."/>
            <person name="Schlenke T."/>
            <person name="Schwartz R."/>
            <person name="Segarra C."/>
            <person name="Singh R.S."/>
            <person name="Sirot L."/>
            <person name="Sirota M."/>
            <person name="Sisneros N.B."/>
            <person name="Smith C.D."/>
            <person name="Smith T.F."/>
            <person name="Spieth J."/>
            <person name="Stage D.E."/>
            <person name="Stark A."/>
            <person name="Stephan W."/>
            <person name="Strausberg R.L."/>
            <person name="Strempel S."/>
            <person name="Sturgill D."/>
            <person name="Sutton G."/>
            <person name="Sutton G.G."/>
            <person name="Tao W."/>
            <person name="Teichmann S."/>
            <person name="Tobari Y.N."/>
            <person name="Tomimura Y."/>
            <person name="Tsolas J.M."/>
            <person name="Valente V.L."/>
            <person name="Venter E."/>
            <person name="Venter J.C."/>
            <person name="Vicario S."/>
            <person name="Vieira F.G."/>
            <person name="Vilella A.J."/>
            <person name="Villasante A."/>
            <person name="Walenz B."/>
            <person name="Wang J."/>
            <person name="Wasserman M."/>
            <person name="Watts T."/>
            <person name="Wilson D."/>
            <person name="Wilson R.K."/>
            <person name="Wing R.A."/>
            <person name="Wolfner M.F."/>
            <person name="Wong A."/>
            <person name="Wong G.K."/>
            <person name="Wu C.I."/>
            <person name="Wu G."/>
            <person name="Yamamoto D."/>
            <person name="Yang H.P."/>
            <person name="Yang S.P."/>
            <person name="Yorke J.A."/>
            <person name="Yoshida K."/>
            <person name="Zdobnov E."/>
            <person name="Zhang P."/>
            <person name="Zhang Y."/>
            <person name="Zimin A.V."/>
            <person name="Baldwin J."/>
            <person name="Abdouelleil A."/>
            <person name="Abdulkadir J."/>
            <person name="Abebe A."/>
            <person name="Abera B."/>
            <person name="Abreu J."/>
            <person name="Acer S.C."/>
            <person name="Aftuck L."/>
            <person name="Alexander A."/>
            <person name="An P."/>
            <person name="Anderson E."/>
            <person name="Anderson S."/>
            <person name="Arachi H."/>
            <person name="Azer M."/>
            <person name="Bachantsang P."/>
            <person name="Barry A."/>
            <person name="Bayul T."/>
            <person name="Berlin A."/>
            <person name="Bessette D."/>
            <person name="Bloom T."/>
            <person name="Blye J."/>
            <person name="Boguslavskiy L."/>
            <person name="Bonnet C."/>
            <person name="Boukhgalter B."/>
            <person name="Bourzgui I."/>
            <person name="Brown A."/>
            <person name="Cahill P."/>
            <person name="Channer S."/>
            <person name="Cheshatsang Y."/>
            <person name="Chuda L."/>
            <person name="Citroen M."/>
            <person name="Collymore A."/>
            <person name="Cooke P."/>
            <person name="Costello M."/>
            <person name="D'Aco K."/>
            <person name="Daza R."/>
            <person name="De Haan G."/>
            <person name="DeGray S."/>
            <person name="DeMaso C."/>
            <person name="Dhargay N."/>
            <person name="Dooley K."/>
            <person name="Dooley E."/>
            <person name="Doricent M."/>
            <person name="Dorje P."/>
            <person name="Dorjee K."/>
            <person name="Dupes A."/>
            <person name="Elong R."/>
            <person name="Falk J."/>
            <person name="Farina A."/>
            <person name="Faro S."/>
            <person name="Ferguson D."/>
            <person name="Fisher S."/>
            <person name="Foley C.D."/>
            <person name="Franke A."/>
            <person name="Friedrich D."/>
            <person name="Gadbois L."/>
            <person name="Gearin G."/>
            <person name="Gearin C.R."/>
            <person name="Giannoukos G."/>
            <person name="Goode T."/>
            <person name="Graham J."/>
            <person name="Grandbois E."/>
            <person name="Grewal S."/>
            <person name="Gyaltsen K."/>
            <person name="Hafez N."/>
            <person name="Hagos B."/>
            <person name="Hall J."/>
            <person name="Henson C."/>
            <person name="Hollinger A."/>
            <person name="Honan T."/>
            <person name="Huard M.D."/>
            <person name="Hughes L."/>
            <person name="Hurhula B."/>
            <person name="Husby M.E."/>
            <person name="Kamat A."/>
            <person name="Kanga B."/>
            <person name="Kashin S."/>
            <person name="Khazanovich D."/>
            <person name="Kisner P."/>
            <person name="Lance K."/>
            <person name="Lara M."/>
            <person name="Lee W."/>
            <person name="Lennon N."/>
            <person name="Letendre F."/>
            <person name="LeVine R."/>
            <person name="Lipovsky A."/>
            <person name="Liu X."/>
            <person name="Liu J."/>
            <person name="Liu S."/>
            <person name="Lokyitsang T."/>
            <person name="Lokyitsang Y."/>
            <person name="Lubonja R."/>
            <person name="Lui A."/>
            <person name="MacDonald P."/>
            <person name="Magnisalis V."/>
            <person name="Maru K."/>
            <person name="Matthews C."/>
            <person name="McCusker W."/>
            <person name="McDonough S."/>
            <person name="Mehta T."/>
            <person name="Meldrim J."/>
            <person name="Meneus L."/>
            <person name="Mihai O."/>
            <person name="Mihalev A."/>
            <person name="Mihova T."/>
            <person name="Mittelman R."/>
            <person name="Mlenga V."/>
            <person name="Montmayeur A."/>
            <person name="Mulrain L."/>
            <person name="Navidi A."/>
            <person name="Naylor J."/>
            <person name="Negash T."/>
            <person name="Nguyen T."/>
            <person name="Nguyen N."/>
            <person name="Nicol R."/>
            <person name="Norbu C."/>
            <person name="Norbu N."/>
            <person name="Novod N."/>
            <person name="O'Neill B."/>
            <person name="Osman S."/>
            <person name="Markiewicz E."/>
            <person name="Oyono O.L."/>
            <person name="Patti C."/>
            <person name="Phunkhang P."/>
            <person name="Pierre F."/>
            <person name="Priest M."/>
            <person name="Raghuraman S."/>
            <person name="Rege F."/>
            <person name="Reyes R."/>
            <person name="Rise C."/>
            <person name="Rogov P."/>
            <person name="Ross K."/>
            <person name="Ryan E."/>
            <person name="Settipalli S."/>
            <person name="Shea T."/>
            <person name="Sherpa N."/>
            <person name="Shi L."/>
            <person name="Shih D."/>
            <person name="Sparrow T."/>
            <person name="Spaulding J."/>
            <person name="Stalker J."/>
            <person name="Stange-Thomann N."/>
            <person name="Stavropoulos S."/>
            <person name="Stone C."/>
            <person name="Strader C."/>
            <person name="Tesfaye S."/>
            <person name="Thomson T."/>
            <person name="Thoulutsang Y."/>
            <person name="Thoulutsang D."/>
            <person name="Topham K."/>
            <person name="Topping I."/>
            <person name="Tsamla T."/>
            <person name="Vassiliev H."/>
            <person name="Vo A."/>
            <person name="Wangchuk T."/>
            <person name="Wangdi T."/>
            <person name="Weiand M."/>
            <person name="Wilkinson J."/>
            <person name="Wilson A."/>
            <person name="Yadav S."/>
            <person name="Young G."/>
            <person name="Yu Q."/>
            <person name="Zembek L."/>
            <person name="Zhong D."/>
            <person name="Zimmer A."/>
            <person name="Zwirko Z."/>
            <person name="Jaffe D.B."/>
            <person name="Alvarez P."/>
            <person name="Brockman W."/>
            <person name="Butler J."/>
            <person name="Chin C."/>
            <person name="Gnerre S."/>
            <person name="Grabherr M."/>
            <person name="Kleber M."/>
            <person name="Mauceli E."/>
            <person name="MacCallum I."/>
        </authorList>
    </citation>
    <scope>NUCLEOTIDE SEQUENCE [LARGE SCALE GENOMIC DNA]</scope>
    <source>
        <strain evidence="6">Tucson 15010-1051.87</strain>
    </source>
</reference>
<dbReference type="SUPFAM" id="SSF82185">
    <property type="entry name" value="Histone H3 K4-specific methyltransferase SET7/9 N-terminal domain"/>
    <property type="match status" value="1"/>
</dbReference>
<evidence type="ECO:0000313" key="6">
    <source>
        <dbReference type="Proteomes" id="UP000008792"/>
    </source>
</evidence>
<dbReference type="PANTHER" id="PTHR46437:SF1">
    <property type="entry name" value="MORN REPEAT-CONTAINING PROTEIN 5"/>
    <property type="match status" value="1"/>
</dbReference>
<comment type="subcellular location">
    <subcellularLocation>
        <location evidence="1">Cell projection</location>
        <location evidence="1">Cilium</location>
        <location evidence="1">Flagellum</location>
    </subcellularLocation>
</comment>
<dbReference type="OrthoDB" id="300500at2759"/>
<evidence type="ECO:0000256" key="3">
    <source>
        <dbReference type="ARBA" id="ARBA00023069"/>
    </source>
</evidence>
<keyword evidence="6" id="KW-1185">Reference proteome</keyword>
<dbReference type="EMBL" id="CH940647">
    <property type="protein sequence ID" value="EDW69622.1"/>
    <property type="molecule type" value="Genomic_DNA"/>
</dbReference>
<dbReference type="InParanoid" id="B4LI55"/>
<dbReference type="PhylomeDB" id="B4LI55"/>
<evidence type="ECO:0000313" key="5">
    <source>
        <dbReference type="EMBL" id="EDW69622.1"/>
    </source>
</evidence>
<keyword evidence="4" id="KW-0966">Cell projection</keyword>